<accession>A0AAV0BTS1</accession>
<dbReference type="Proteomes" id="UP001153365">
    <property type="component" value="Unassembled WGS sequence"/>
</dbReference>
<keyword evidence="2" id="KW-0446">Lipid-binding</keyword>
<gene>
    <name evidence="4" type="ORF">PPACK8108_LOCUS24580</name>
</gene>
<dbReference type="InterPro" id="IPR035984">
    <property type="entry name" value="Acyl-CoA-binding_sf"/>
</dbReference>
<keyword evidence="5" id="KW-1185">Reference proteome</keyword>
<evidence type="ECO:0000313" key="5">
    <source>
        <dbReference type="Proteomes" id="UP001153365"/>
    </source>
</evidence>
<feature type="domain" description="ACB" evidence="3">
    <location>
        <begin position="5"/>
        <end position="94"/>
    </location>
</feature>
<organism evidence="4 5">
    <name type="scientific">Phakopsora pachyrhizi</name>
    <name type="common">Asian soybean rust disease fungus</name>
    <dbReference type="NCBI Taxonomy" id="170000"/>
    <lineage>
        <taxon>Eukaryota</taxon>
        <taxon>Fungi</taxon>
        <taxon>Dikarya</taxon>
        <taxon>Basidiomycota</taxon>
        <taxon>Pucciniomycotina</taxon>
        <taxon>Pucciniomycetes</taxon>
        <taxon>Pucciniales</taxon>
        <taxon>Phakopsoraceae</taxon>
        <taxon>Phakopsora</taxon>
    </lineage>
</organism>
<dbReference type="GO" id="GO:0000062">
    <property type="term" value="F:fatty-acyl-CoA binding"/>
    <property type="evidence" value="ECO:0007669"/>
    <property type="project" value="InterPro"/>
</dbReference>
<dbReference type="InterPro" id="IPR014352">
    <property type="entry name" value="FERM/acyl-CoA-bd_prot_sf"/>
</dbReference>
<evidence type="ECO:0000313" key="4">
    <source>
        <dbReference type="EMBL" id="CAH7689493.1"/>
    </source>
</evidence>
<dbReference type="PANTHER" id="PTHR23310:SF62">
    <property type="entry name" value="ACYL-COA BINDING PROTEIN 1, ISOFORM A"/>
    <property type="match status" value="1"/>
</dbReference>
<evidence type="ECO:0000256" key="2">
    <source>
        <dbReference type="ARBA" id="ARBA00023121"/>
    </source>
</evidence>
<dbReference type="PANTHER" id="PTHR23310">
    <property type="entry name" value="ACYL-COA-BINDING PROTEIN, ACBP"/>
    <property type="match status" value="1"/>
</dbReference>
<comment type="caution">
    <text evidence="4">The sequence shown here is derived from an EMBL/GenBank/DDBJ whole genome shotgun (WGS) entry which is preliminary data.</text>
</comment>
<dbReference type="EMBL" id="CALTRL010006080">
    <property type="protein sequence ID" value="CAH7689493.1"/>
    <property type="molecule type" value="Genomic_DNA"/>
</dbReference>
<sequence>MSDSSDKKFQKAVEIVGSLPKDGSDKPSQETQLEFYSLYKQGTIGDVNTTRPGMLDFTGKAKWDAWKGKEGLSQAEAKTKYVELLKGYLEKWSDQDQAKKFLEEVSQINPTMNLQKC</sequence>
<comment type="similarity">
    <text evidence="1">Belongs to the ACBP family.</text>
</comment>
<dbReference type="AlphaFoldDB" id="A0AAV0BTS1"/>
<dbReference type="GO" id="GO:0006631">
    <property type="term" value="P:fatty acid metabolic process"/>
    <property type="evidence" value="ECO:0007669"/>
    <property type="project" value="TreeGrafter"/>
</dbReference>
<dbReference type="InterPro" id="IPR000582">
    <property type="entry name" value="Acyl-CoA-binding_protein"/>
</dbReference>
<evidence type="ECO:0000259" key="3">
    <source>
        <dbReference type="PROSITE" id="PS51228"/>
    </source>
</evidence>
<protein>
    <submittedName>
        <fullName evidence="4">Diazepam-binding inhibitor</fullName>
    </submittedName>
</protein>
<dbReference type="SUPFAM" id="SSF47027">
    <property type="entry name" value="Acyl-CoA binding protein"/>
    <property type="match status" value="1"/>
</dbReference>
<dbReference type="Gene3D" id="1.20.80.10">
    <property type="match status" value="1"/>
</dbReference>
<dbReference type="PRINTS" id="PR00689">
    <property type="entry name" value="ACOABINDINGP"/>
</dbReference>
<reference evidence="4" key="1">
    <citation type="submission" date="2022-06" db="EMBL/GenBank/DDBJ databases">
        <authorList>
            <consortium name="SYNGENTA / RWTH Aachen University"/>
        </authorList>
    </citation>
    <scope>NUCLEOTIDE SEQUENCE</scope>
</reference>
<dbReference type="Pfam" id="PF00887">
    <property type="entry name" value="ACBP"/>
    <property type="match status" value="1"/>
</dbReference>
<name>A0AAV0BTS1_PHAPC</name>
<dbReference type="PROSITE" id="PS51228">
    <property type="entry name" value="ACB_2"/>
    <property type="match status" value="1"/>
</dbReference>
<dbReference type="FunFam" id="1.20.80.10:FF:000010">
    <property type="entry name" value="Acyl-CoA-binding domain-containing protein 5"/>
    <property type="match status" value="1"/>
</dbReference>
<proteinExistence type="inferred from homology"/>
<evidence type="ECO:0000256" key="1">
    <source>
        <dbReference type="ARBA" id="ARBA00005567"/>
    </source>
</evidence>